<proteinExistence type="predicted"/>
<name>A0A2P2N5F4_RHIMU</name>
<sequence length="18" mass="2202">MLILVCEMIFHIMFTNVF</sequence>
<protein>
    <submittedName>
        <fullName evidence="1">Uncharacterized protein</fullName>
    </submittedName>
</protein>
<evidence type="ECO:0000313" key="1">
    <source>
        <dbReference type="EMBL" id="MBX37722.1"/>
    </source>
</evidence>
<organism evidence="1">
    <name type="scientific">Rhizophora mucronata</name>
    <name type="common">Asiatic mangrove</name>
    <dbReference type="NCBI Taxonomy" id="61149"/>
    <lineage>
        <taxon>Eukaryota</taxon>
        <taxon>Viridiplantae</taxon>
        <taxon>Streptophyta</taxon>
        <taxon>Embryophyta</taxon>
        <taxon>Tracheophyta</taxon>
        <taxon>Spermatophyta</taxon>
        <taxon>Magnoliopsida</taxon>
        <taxon>eudicotyledons</taxon>
        <taxon>Gunneridae</taxon>
        <taxon>Pentapetalae</taxon>
        <taxon>rosids</taxon>
        <taxon>fabids</taxon>
        <taxon>Malpighiales</taxon>
        <taxon>Rhizophoraceae</taxon>
        <taxon>Rhizophora</taxon>
    </lineage>
</organism>
<reference evidence="1" key="1">
    <citation type="submission" date="2018-02" db="EMBL/GenBank/DDBJ databases">
        <title>Rhizophora mucronata_Transcriptome.</title>
        <authorList>
            <person name="Meera S.P."/>
            <person name="Sreeshan A."/>
            <person name="Augustine A."/>
        </authorList>
    </citation>
    <scope>NUCLEOTIDE SEQUENCE</scope>
    <source>
        <tissue evidence="1">Leaf</tissue>
    </source>
</reference>
<dbReference type="AlphaFoldDB" id="A0A2P2N5F4"/>
<accession>A0A2P2N5F4</accession>
<dbReference type="EMBL" id="GGEC01057238">
    <property type="protein sequence ID" value="MBX37722.1"/>
    <property type="molecule type" value="Transcribed_RNA"/>
</dbReference>